<feature type="domain" description="WKF" evidence="2">
    <location>
        <begin position="219"/>
        <end position="281"/>
    </location>
</feature>
<reference evidence="4" key="1">
    <citation type="journal article" date="2014" name="Genome Biol.">
        <title>Genome analysis of a major urban malaria vector mosquito, Anopheles stephensi.</title>
        <authorList>
            <person name="Jiang X."/>
            <person name="Peery A."/>
            <person name="Hall A.B."/>
            <person name="Sharma A."/>
            <person name="Chen X.G."/>
            <person name="Waterhouse R.M."/>
            <person name="Komissarov A."/>
            <person name="Riehle M.M."/>
            <person name="Shouche Y."/>
            <person name="Sharakhova M.V."/>
            <person name="Lawson D."/>
            <person name="Pakpour N."/>
            <person name="Arensburger P."/>
            <person name="Davidson V.L."/>
            <person name="Eiglmeier K."/>
            <person name="Emrich S."/>
            <person name="George P."/>
            <person name="Kennedy R.C."/>
            <person name="Mane S.P."/>
            <person name="Maslen G."/>
            <person name="Oringanje C."/>
            <person name="Qi Y."/>
            <person name="Settlage R."/>
            <person name="Tojo M."/>
            <person name="Tubio J.M."/>
            <person name="Unger M.F."/>
            <person name="Wang B."/>
            <person name="Vernick K.D."/>
            <person name="Ribeiro J.M."/>
            <person name="James A.A."/>
            <person name="Michel K."/>
            <person name="Riehle M.A."/>
            <person name="Luckhart S."/>
            <person name="Sharakhov I.V."/>
            <person name="Tu Z."/>
        </authorList>
    </citation>
    <scope>NUCLEOTIDE SEQUENCE [LARGE SCALE GENOMIC DNA]</scope>
    <source>
        <strain evidence="4">Indian</strain>
    </source>
</reference>
<dbReference type="EnsemblMetazoa" id="ASTEI09689-RA">
    <property type="protein sequence ID" value="ASTEI09689-PA"/>
    <property type="gene ID" value="ASTEI09689"/>
</dbReference>
<feature type="region of interest" description="Disordered" evidence="1">
    <location>
        <begin position="26"/>
        <end position="166"/>
    </location>
</feature>
<feature type="compositionally biased region" description="Basic and acidic residues" evidence="1">
    <location>
        <begin position="53"/>
        <end position="65"/>
    </location>
</feature>
<feature type="compositionally biased region" description="Basic residues" evidence="1">
    <location>
        <begin position="186"/>
        <end position="196"/>
    </location>
</feature>
<reference evidence="3" key="2">
    <citation type="submission" date="2020-05" db="UniProtKB">
        <authorList>
            <consortium name="EnsemblMetazoa"/>
        </authorList>
    </citation>
    <scope>IDENTIFICATION</scope>
    <source>
        <strain evidence="3">Indian</strain>
    </source>
</reference>
<dbReference type="Proteomes" id="UP000076408">
    <property type="component" value="Unassembled WGS sequence"/>
</dbReference>
<dbReference type="PANTHER" id="PTHR22306">
    <property type="entry name" value="CHROMOSOME 7 OPEN READING FRAME 50"/>
    <property type="match status" value="1"/>
</dbReference>
<evidence type="ECO:0000313" key="4">
    <source>
        <dbReference type="Proteomes" id="UP000076408"/>
    </source>
</evidence>
<evidence type="ECO:0000256" key="1">
    <source>
        <dbReference type="SAM" id="MobiDB-lite"/>
    </source>
</evidence>
<dbReference type="VEuPathDB" id="VectorBase:ASTEI20_040187"/>
<keyword evidence="4" id="KW-1185">Reference proteome</keyword>
<dbReference type="Pfam" id="PF10180">
    <property type="entry name" value="WKF"/>
    <property type="match status" value="1"/>
</dbReference>
<dbReference type="STRING" id="30069.A0A182YMK3"/>
<feature type="region of interest" description="Disordered" evidence="1">
    <location>
        <begin position="186"/>
        <end position="208"/>
    </location>
</feature>
<proteinExistence type="predicted"/>
<dbReference type="AlphaFoldDB" id="A0A182YMK3"/>
<dbReference type="VEuPathDB" id="VectorBase:ASTEI09689"/>
<name>A0A182YMK3_ANOST</name>
<dbReference type="InterPro" id="IPR019327">
    <property type="entry name" value="WKF"/>
</dbReference>
<protein>
    <recommendedName>
        <fullName evidence="2">WKF domain-containing protein</fullName>
    </recommendedName>
</protein>
<sequence length="315" mass="35437">MEFDTRPMTVARCAIAGQEEKRKAFTCRNRYTGRNERNRLNGTKKDKKKKTKGLQESDTNRHADDVTVEPTGAGAKKSTKKKKNDHEDTAEEGAKHISSNNGAEDVNGSVEGKKSKKKKKNQQPEDAAEEDEQLISFKKPSKKRSAVPPETVDEEDEVPPKVSKADSNAIVAGTTIDQIAGIKLKTKKGKRAKRREKLAAQDEEKRKKSKIKDREEMCKYLECWSTNRDKWKFHKQTQIHIQQHVFDEVEINADLWPIALEYLGGSKGSSKELLVKRAKSIIKDGDAKAAAADGDETLQASSKYERARELLQFLG</sequence>
<organism evidence="3 4">
    <name type="scientific">Anopheles stephensi</name>
    <name type="common">Indo-Pakistan malaria mosquito</name>
    <dbReference type="NCBI Taxonomy" id="30069"/>
    <lineage>
        <taxon>Eukaryota</taxon>
        <taxon>Metazoa</taxon>
        <taxon>Ecdysozoa</taxon>
        <taxon>Arthropoda</taxon>
        <taxon>Hexapoda</taxon>
        <taxon>Insecta</taxon>
        <taxon>Pterygota</taxon>
        <taxon>Neoptera</taxon>
        <taxon>Endopterygota</taxon>
        <taxon>Diptera</taxon>
        <taxon>Nematocera</taxon>
        <taxon>Culicoidea</taxon>
        <taxon>Culicidae</taxon>
        <taxon>Anophelinae</taxon>
        <taxon>Anopheles</taxon>
    </lineage>
</organism>
<evidence type="ECO:0000259" key="2">
    <source>
        <dbReference type="Pfam" id="PF10180"/>
    </source>
</evidence>
<dbReference type="PANTHER" id="PTHR22306:SF2">
    <property type="entry name" value="CHROMOSOME 7 OPEN READING FRAME 50"/>
    <property type="match status" value="1"/>
</dbReference>
<feature type="compositionally biased region" description="Basic and acidic residues" evidence="1">
    <location>
        <begin position="197"/>
        <end position="208"/>
    </location>
</feature>
<evidence type="ECO:0000313" key="3">
    <source>
        <dbReference type="EnsemblMetazoa" id="ASTEI09689-PA"/>
    </source>
</evidence>
<accession>A0A182YMK3</accession>
<dbReference type="VEuPathDB" id="VectorBase:ASTE000970"/>
<feature type="compositionally biased region" description="Basic and acidic residues" evidence="1">
    <location>
        <begin position="84"/>
        <end position="95"/>
    </location>
</feature>
<dbReference type="OMA" id="HYLAGVQ"/>